<sequence length="271" mass="29864">MRKVSIIVPTLLLGIILTGCSFSSGKLTNTSTKGPATAKIATSYYQSLSKADKKKIKFKFAKDKDETKDNQVGETFVISVKITNDSEKIVKFDKSKFVLFESETHKIPATKTGIASVKPGKSITINQLIENVGDQALVGNDSYFIYMNMDNKLAKTLTVASLAKPQDNNDDSSEDTQQTSDTDTSSDDNQQEQNDNNNQQSQSNTSMITDPRVAYQQLVKANPNMPSYDEMTVTRGEIAWGYSDSYGESWAVYDDGRVKFPGNSEPIMPGN</sequence>
<proteinExistence type="predicted"/>
<evidence type="ECO:0000313" key="2">
    <source>
        <dbReference type="EMBL" id="MFC6176957.1"/>
    </source>
</evidence>
<keyword evidence="3" id="KW-1185">Reference proteome</keyword>
<feature type="region of interest" description="Disordered" evidence="1">
    <location>
        <begin position="164"/>
        <end position="206"/>
    </location>
</feature>
<dbReference type="EMBL" id="JBHSSF010000020">
    <property type="protein sequence ID" value="MFC6176957.1"/>
    <property type="molecule type" value="Genomic_DNA"/>
</dbReference>
<evidence type="ECO:0000256" key="1">
    <source>
        <dbReference type="SAM" id="MobiDB-lite"/>
    </source>
</evidence>
<protein>
    <recommendedName>
        <fullName evidence="4">DUF4352 domain-containing protein</fullName>
    </recommendedName>
</protein>
<evidence type="ECO:0008006" key="4">
    <source>
        <dbReference type="Google" id="ProtNLM"/>
    </source>
</evidence>
<reference evidence="3" key="1">
    <citation type="journal article" date="2019" name="Int. J. Syst. Evol. Microbiol.">
        <title>The Global Catalogue of Microorganisms (GCM) 10K type strain sequencing project: providing services to taxonomists for standard genome sequencing and annotation.</title>
        <authorList>
            <consortium name="The Broad Institute Genomics Platform"/>
            <consortium name="The Broad Institute Genome Sequencing Center for Infectious Disease"/>
            <person name="Wu L."/>
            <person name="Ma J."/>
        </authorList>
    </citation>
    <scope>NUCLEOTIDE SEQUENCE [LARGE SCALE GENOMIC DNA]</scope>
    <source>
        <strain evidence="3">CCM 8927</strain>
    </source>
</reference>
<comment type="caution">
    <text evidence="2">The sequence shown here is derived from an EMBL/GenBank/DDBJ whole genome shotgun (WGS) entry which is preliminary data.</text>
</comment>
<feature type="compositionally biased region" description="Low complexity" evidence="1">
    <location>
        <begin position="191"/>
        <end position="206"/>
    </location>
</feature>
<evidence type="ECO:0000313" key="3">
    <source>
        <dbReference type="Proteomes" id="UP001596288"/>
    </source>
</evidence>
<gene>
    <name evidence="2" type="ORF">ACFQAV_08900</name>
</gene>
<organism evidence="2 3">
    <name type="scientific">Companilactobacillus huachuanensis</name>
    <dbReference type="NCBI Taxonomy" id="2559914"/>
    <lineage>
        <taxon>Bacteria</taxon>
        <taxon>Bacillati</taxon>
        <taxon>Bacillota</taxon>
        <taxon>Bacilli</taxon>
        <taxon>Lactobacillales</taxon>
        <taxon>Lactobacillaceae</taxon>
        <taxon>Companilactobacillus</taxon>
    </lineage>
</organism>
<name>A0ABW1RNP5_9LACO</name>
<dbReference type="RefSeq" id="WP_137610640.1">
    <property type="nucleotide sequence ID" value="NZ_BJDF01000003.1"/>
</dbReference>
<accession>A0ABW1RNP5</accession>
<dbReference type="PROSITE" id="PS51257">
    <property type="entry name" value="PROKAR_LIPOPROTEIN"/>
    <property type="match status" value="1"/>
</dbReference>
<dbReference type="Proteomes" id="UP001596288">
    <property type="component" value="Unassembled WGS sequence"/>
</dbReference>